<dbReference type="AlphaFoldDB" id="A0A445BGD9"/>
<gene>
    <name evidence="1" type="ORF">Ahy_A09g042631</name>
</gene>
<dbReference type="EMBL" id="SDMP01000009">
    <property type="protein sequence ID" value="RYR37750.1"/>
    <property type="molecule type" value="Genomic_DNA"/>
</dbReference>
<sequence length="67" mass="7894">MIVEDERDTYAENFAQGLEFDDIENDLSQPQLGEGNFEPYHQFLQRNAQLRNRQNWDEFLTGDGLKS</sequence>
<dbReference type="Proteomes" id="UP000289738">
    <property type="component" value="Chromosome A09"/>
</dbReference>
<keyword evidence="2" id="KW-1185">Reference proteome</keyword>
<protein>
    <submittedName>
        <fullName evidence="1">Uncharacterized protein</fullName>
    </submittedName>
</protein>
<name>A0A445BGD9_ARAHY</name>
<evidence type="ECO:0000313" key="1">
    <source>
        <dbReference type="EMBL" id="RYR37750.1"/>
    </source>
</evidence>
<comment type="caution">
    <text evidence="1">The sequence shown here is derived from an EMBL/GenBank/DDBJ whole genome shotgun (WGS) entry which is preliminary data.</text>
</comment>
<evidence type="ECO:0000313" key="2">
    <source>
        <dbReference type="Proteomes" id="UP000289738"/>
    </source>
</evidence>
<reference evidence="1 2" key="1">
    <citation type="submission" date="2019-01" db="EMBL/GenBank/DDBJ databases">
        <title>Sequencing of cultivated peanut Arachis hypogaea provides insights into genome evolution and oil improvement.</title>
        <authorList>
            <person name="Chen X."/>
        </authorList>
    </citation>
    <scope>NUCLEOTIDE SEQUENCE [LARGE SCALE GENOMIC DNA]</scope>
    <source>
        <strain evidence="2">cv. Fuhuasheng</strain>
        <tissue evidence="1">Leaves</tissue>
    </source>
</reference>
<organism evidence="1 2">
    <name type="scientific">Arachis hypogaea</name>
    <name type="common">Peanut</name>
    <dbReference type="NCBI Taxonomy" id="3818"/>
    <lineage>
        <taxon>Eukaryota</taxon>
        <taxon>Viridiplantae</taxon>
        <taxon>Streptophyta</taxon>
        <taxon>Embryophyta</taxon>
        <taxon>Tracheophyta</taxon>
        <taxon>Spermatophyta</taxon>
        <taxon>Magnoliopsida</taxon>
        <taxon>eudicotyledons</taxon>
        <taxon>Gunneridae</taxon>
        <taxon>Pentapetalae</taxon>
        <taxon>rosids</taxon>
        <taxon>fabids</taxon>
        <taxon>Fabales</taxon>
        <taxon>Fabaceae</taxon>
        <taxon>Papilionoideae</taxon>
        <taxon>50 kb inversion clade</taxon>
        <taxon>dalbergioids sensu lato</taxon>
        <taxon>Dalbergieae</taxon>
        <taxon>Pterocarpus clade</taxon>
        <taxon>Arachis</taxon>
    </lineage>
</organism>
<proteinExistence type="predicted"/>
<accession>A0A445BGD9</accession>